<comment type="caution">
    <text evidence="1">The sequence shown here is derived from an EMBL/GenBank/DDBJ whole genome shotgun (WGS) entry which is preliminary data.</text>
</comment>
<evidence type="ECO:0000313" key="2">
    <source>
        <dbReference type="Proteomes" id="UP001500466"/>
    </source>
</evidence>
<organism evidence="1 2">
    <name type="scientific">Yinghuangia aomiensis</name>
    <dbReference type="NCBI Taxonomy" id="676205"/>
    <lineage>
        <taxon>Bacteria</taxon>
        <taxon>Bacillati</taxon>
        <taxon>Actinomycetota</taxon>
        <taxon>Actinomycetes</taxon>
        <taxon>Kitasatosporales</taxon>
        <taxon>Streptomycetaceae</taxon>
        <taxon>Yinghuangia</taxon>
    </lineage>
</organism>
<sequence>MSEDVGPLDVAWPLALPDAVAWLRELCDDDGVTGFLAPPMPDAAWVLNAMYEHERGPGTVSYDECEQTALADGTMRPQMIGDVDFTAVGVATGGSLGRAGHPGPGWRRLRWAELARRIGDPVVPGGMLPCHRCFPSVKNNGSWPVGIIPPTEGSPDRETWLRLIDVLAAYSPAGRDTRCSAFYNPLVCQDFDNVHVRTGRLRDAAALYDDSEADFSASNLWPEDRSWLLCTDYDLWGTKVVGPPTLIEALLTDDELEALRLP</sequence>
<protein>
    <submittedName>
        <fullName evidence="1">Uncharacterized protein</fullName>
    </submittedName>
</protein>
<evidence type="ECO:0000313" key="1">
    <source>
        <dbReference type="EMBL" id="GAA4958459.1"/>
    </source>
</evidence>
<dbReference type="RefSeq" id="WP_345675123.1">
    <property type="nucleotide sequence ID" value="NZ_BAABHS010000006.1"/>
</dbReference>
<reference evidence="2" key="1">
    <citation type="journal article" date="2019" name="Int. J. Syst. Evol. Microbiol.">
        <title>The Global Catalogue of Microorganisms (GCM) 10K type strain sequencing project: providing services to taxonomists for standard genome sequencing and annotation.</title>
        <authorList>
            <consortium name="The Broad Institute Genomics Platform"/>
            <consortium name="The Broad Institute Genome Sequencing Center for Infectious Disease"/>
            <person name="Wu L."/>
            <person name="Ma J."/>
        </authorList>
    </citation>
    <scope>NUCLEOTIDE SEQUENCE [LARGE SCALE GENOMIC DNA]</scope>
    <source>
        <strain evidence="2">JCM 17986</strain>
    </source>
</reference>
<accession>A0ABP9H1E1</accession>
<dbReference type="Proteomes" id="UP001500466">
    <property type="component" value="Unassembled WGS sequence"/>
</dbReference>
<gene>
    <name evidence="1" type="ORF">GCM10023205_21380</name>
</gene>
<keyword evidence="2" id="KW-1185">Reference proteome</keyword>
<dbReference type="EMBL" id="BAABHS010000006">
    <property type="protein sequence ID" value="GAA4958459.1"/>
    <property type="molecule type" value="Genomic_DNA"/>
</dbReference>
<name>A0ABP9H1E1_9ACTN</name>
<proteinExistence type="predicted"/>